<gene>
    <name evidence="2" type="ORF">CR513_21632</name>
</gene>
<organism evidence="2 3">
    <name type="scientific">Mucuna pruriens</name>
    <name type="common">Velvet bean</name>
    <name type="synonym">Dolichos pruriens</name>
    <dbReference type="NCBI Taxonomy" id="157652"/>
    <lineage>
        <taxon>Eukaryota</taxon>
        <taxon>Viridiplantae</taxon>
        <taxon>Streptophyta</taxon>
        <taxon>Embryophyta</taxon>
        <taxon>Tracheophyta</taxon>
        <taxon>Spermatophyta</taxon>
        <taxon>Magnoliopsida</taxon>
        <taxon>eudicotyledons</taxon>
        <taxon>Gunneridae</taxon>
        <taxon>Pentapetalae</taxon>
        <taxon>rosids</taxon>
        <taxon>fabids</taxon>
        <taxon>Fabales</taxon>
        <taxon>Fabaceae</taxon>
        <taxon>Papilionoideae</taxon>
        <taxon>50 kb inversion clade</taxon>
        <taxon>NPAAA clade</taxon>
        <taxon>indigoferoid/millettioid clade</taxon>
        <taxon>Phaseoleae</taxon>
        <taxon>Mucuna</taxon>
    </lineage>
</organism>
<reference evidence="2" key="1">
    <citation type="submission" date="2018-05" db="EMBL/GenBank/DDBJ databases">
        <title>Draft genome of Mucuna pruriens seed.</title>
        <authorList>
            <person name="Nnadi N.E."/>
            <person name="Vos R."/>
            <person name="Hasami M.H."/>
            <person name="Devisetty U.K."/>
            <person name="Aguiy J.C."/>
        </authorList>
    </citation>
    <scope>NUCLEOTIDE SEQUENCE [LARGE SCALE GENOMIC DNA]</scope>
    <source>
        <strain evidence="2">JCA_2017</strain>
    </source>
</reference>
<dbReference type="SUPFAM" id="SSF56672">
    <property type="entry name" value="DNA/RNA polymerases"/>
    <property type="match status" value="1"/>
</dbReference>
<dbReference type="AlphaFoldDB" id="A0A371GZ55"/>
<sequence>MDVTSLLCMLDHVEASPPLENVPKGLGAEAATFKQAFDTEEVRTRLSLKGKDFKDVFLKEVSHGLPPLRGIEHHINMTLGATLPNRAPYRANPEEYKEIPKQVGKLMEKGWVRESMSPYAMLLILVPKKEDGWRMCTDCIPINNITIRYRHPIFHLDDLLDESHGSNVFSKIDLRSGYHQIRMREGDEWKMTFKTKLI</sequence>
<name>A0A371GZ55_MUCPR</name>
<dbReference type="OrthoDB" id="532959at2759"/>
<comment type="caution">
    <text evidence="2">The sequence shown here is derived from an EMBL/GenBank/DDBJ whole genome shotgun (WGS) entry which is preliminary data.</text>
</comment>
<dbReference type="Proteomes" id="UP000257109">
    <property type="component" value="Unassembled WGS sequence"/>
</dbReference>
<dbReference type="InterPro" id="IPR043502">
    <property type="entry name" value="DNA/RNA_pol_sf"/>
</dbReference>
<feature type="non-terminal residue" evidence="2">
    <location>
        <position position="1"/>
    </location>
</feature>
<dbReference type="EMBL" id="QJKJ01004045">
    <property type="protein sequence ID" value="RDX95791.1"/>
    <property type="molecule type" value="Genomic_DNA"/>
</dbReference>
<evidence type="ECO:0000259" key="1">
    <source>
        <dbReference type="Pfam" id="PF00078"/>
    </source>
</evidence>
<dbReference type="PANTHER" id="PTHR24559">
    <property type="entry name" value="TRANSPOSON TY3-I GAG-POL POLYPROTEIN"/>
    <property type="match status" value="1"/>
</dbReference>
<dbReference type="InterPro" id="IPR043128">
    <property type="entry name" value="Rev_trsase/Diguanyl_cyclase"/>
</dbReference>
<dbReference type="Gene3D" id="3.10.10.10">
    <property type="entry name" value="HIV Type 1 Reverse Transcriptase, subunit A, domain 1"/>
    <property type="match status" value="1"/>
</dbReference>
<dbReference type="InterPro" id="IPR053134">
    <property type="entry name" value="RNA-dir_DNA_polymerase"/>
</dbReference>
<keyword evidence="3" id="KW-1185">Reference proteome</keyword>
<protein>
    <recommendedName>
        <fullName evidence="1">Reverse transcriptase domain-containing protein</fullName>
    </recommendedName>
</protein>
<dbReference type="PANTHER" id="PTHR24559:SF437">
    <property type="entry name" value="RNA-DIRECTED DNA POLYMERASE HOMOLOG"/>
    <property type="match status" value="1"/>
</dbReference>
<dbReference type="InterPro" id="IPR000477">
    <property type="entry name" value="RT_dom"/>
</dbReference>
<dbReference type="Gene3D" id="3.30.70.270">
    <property type="match status" value="1"/>
</dbReference>
<evidence type="ECO:0000313" key="3">
    <source>
        <dbReference type="Proteomes" id="UP000257109"/>
    </source>
</evidence>
<proteinExistence type="predicted"/>
<dbReference type="Pfam" id="PF00078">
    <property type="entry name" value="RVT_1"/>
    <property type="match status" value="1"/>
</dbReference>
<feature type="domain" description="Reverse transcriptase" evidence="1">
    <location>
        <begin position="126"/>
        <end position="196"/>
    </location>
</feature>
<accession>A0A371GZ55</accession>
<evidence type="ECO:0000313" key="2">
    <source>
        <dbReference type="EMBL" id="RDX95791.1"/>
    </source>
</evidence>
<dbReference type="CDD" id="cd01647">
    <property type="entry name" value="RT_LTR"/>
    <property type="match status" value="1"/>
</dbReference>